<evidence type="ECO:0000256" key="1">
    <source>
        <dbReference type="ARBA" id="ARBA00022485"/>
    </source>
</evidence>
<feature type="active site" description="Nucleophile" evidence="9 10">
    <location>
        <position position="398"/>
    </location>
</feature>
<dbReference type="InterPro" id="IPR002792">
    <property type="entry name" value="TRAM_dom"/>
</dbReference>
<reference evidence="13 14" key="1">
    <citation type="submission" date="2019-05" db="EMBL/GenBank/DDBJ databases">
        <authorList>
            <consortium name="Pathogen Informatics"/>
        </authorList>
    </citation>
    <scope>NUCLEOTIDE SEQUENCE [LARGE SCALE GENOMIC DNA]</scope>
    <source>
        <strain evidence="13 14">NM319</strain>
    </source>
</reference>
<dbReference type="HAMAP" id="MF_01010">
    <property type="entry name" value="23SrRNA_methyltr_RlmD"/>
    <property type="match status" value="1"/>
</dbReference>
<dbReference type="InterPro" id="IPR012340">
    <property type="entry name" value="NA-bd_OB-fold"/>
</dbReference>
<keyword evidence="5 9" id="KW-0949">S-adenosyl-L-methionine</keyword>
<dbReference type="SUPFAM" id="SSF53335">
    <property type="entry name" value="S-adenosyl-L-methionine-dependent methyltransferases"/>
    <property type="match status" value="1"/>
</dbReference>
<dbReference type="InterPro" id="IPR001566">
    <property type="entry name" value="23S_rRNA_MeTrfase_RlmD"/>
</dbReference>
<feature type="binding site" evidence="9 10">
    <location>
        <position position="274"/>
    </location>
    <ligand>
        <name>S-adenosyl-L-methionine</name>
        <dbReference type="ChEBI" id="CHEBI:59789"/>
    </ligand>
</feature>
<feature type="binding site" evidence="9">
    <location>
        <position position="92"/>
    </location>
    <ligand>
        <name>[4Fe-4S] cluster</name>
        <dbReference type="ChEBI" id="CHEBI:49883"/>
    </ligand>
</feature>
<dbReference type="NCBIfam" id="TIGR00479">
    <property type="entry name" value="rumA"/>
    <property type="match status" value="1"/>
</dbReference>
<feature type="binding site" evidence="9">
    <location>
        <position position="86"/>
    </location>
    <ligand>
        <name>[4Fe-4S] cluster</name>
        <dbReference type="ChEBI" id="CHEBI:49883"/>
    </ligand>
</feature>
<dbReference type="Proteomes" id="UP000308167">
    <property type="component" value="Unassembled WGS sequence"/>
</dbReference>
<evidence type="ECO:0000313" key="13">
    <source>
        <dbReference type="EMBL" id="VTU08416.1"/>
    </source>
</evidence>
<dbReference type="SUPFAM" id="SSF50249">
    <property type="entry name" value="Nucleic acid-binding proteins"/>
    <property type="match status" value="1"/>
</dbReference>
<dbReference type="Gene3D" id="3.40.50.150">
    <property type="entry name" value="Vaccinia Virus protein VP39"/>
    <property type="match status" value="1"/>
</dbReference>
<dbReference type="InterPro" id="IPR010280">
    <property type="entry name" value="U5_MeTrfase_fam"/>
</dbReference>
<feature type="binding site" evidence="9 10">
    <location>
        <position position="324"/>
    </location>
    <ligand>
        <name>S-adenosyl-L-methionine</name>
        <dbReference type="ChEBI" id="CHEBI:59789"/>
    </ligand>
</feature>
<evidence type="ECO:0000256" key="10">
    <source>
        <dbReference type="PROSITE-ProRule" id="PRU01024"/>
    </source>
</evidence>
<keyword evidence="7 9" id="KW-0408">Iron</keyword>
<dbReference type="PANTHER" id="PTHR11061">
    <property type="entry name" value="RNA M5U METHYLTRANSFERASE"/>
    <property type="match status" value="1"/>
</dbReference>
<dbReference type="GeneID" id="86155831"/>
<evidence type="ECO:0000256" key="2">
    <source>
        <dbReference type="ARBA" id="ARBA00022552"/>
    </source>
</evidence>
<evidence type="ECO:0000256" key="11">
    <source>
        <dbReference type="PROSITE-ProRule" id="PRU10015"/>
    </source>
</evidence>
<dbReference type="EMBL" id="CABFKI010000008">
    <property type="protein sequence ID" value="VTU08416.1"/>
    <property type="molecule type" value="Genomic_DNA"/>
</dbReference>
<dbReference type="RefSeq" id="WP_135710293.1">
    <property type="nucleotide sequence ID" value="NZ_CABFKI010000008.1"/>
</dbReference>
<keyword evidence="14" id="KW-1185">Reference proteome</keyword>
<comment type="similarity">
    <text evidence="9">Belongs to the class I-like SAM-binding methyltransferase superfamily. RNA M5U methyltransferase family. RlmD subfamily.</text>
</comment>
<feature type="domain" description="TRAM" evidence="12">
    <location>
        <begin position="15"/>
        <end position="73"/>
    </location>
</feature>
<keyword evidence="4 9" id="KW-0808">Transferase</keyword>
<dbReference type="PROSITE" id="PS50926">
    <property type="entry name" value="TRAM"/>
    <property type="match status" value="1"/>
</dbReference>
<dbReference type="EC" id="2.1.1.190" evidence="9"/>
<dbReference type="InterPro" id="IPR029063">
    <property type="entry name" value="SAM-dependent_MTases_sf"/>
</dbReference>
<evidence type="ECO:0000256" key="5">
    <source>
        <dbReference type="ARBA" id="ARBA00022691"/>
    </source>
</evidence>
<feature type="binding site" evidence="9 10">
    <location>
        <position position="303"/>
    </location>
    <ligand>
        <name>S-adenosyl-L-methionine</name>
        <dbReference type="ChEBI" id="CHEBI:59789"/>
    </ligand>
</feature>
<feature type="binding site" evidence="9">
    <location>
        <position position="172"/>
    </location>
    <ligand>
        <name>[4Fe-4S] cluster</name>
        <dbReference type="ChEBI" id="CHEBI:49883"/>
    </ligand>
</feature>
<dbReference type="PANTHER" id="PTHR11061:SF49">
    <property type="entry name" value="23S RRNA (URACIL(1939)-C(5))-METHYLTRANSFERASE RLMD"/>
    <property type="match status" value="1"/>
</dbReference>
<keyword evidence="1 9" id="KW-0004">4Fe-4S</keyword>
<dbReference type="NCBIfam" id="NF009639">
    <property type="entry name" value="PRK13168.1"/>
    <property type="match status" value="1"/>
</dbReference>
<feature type="binding site" evidence="9 10">
    <location>
        <position position="372"/>
    </location>
    <ligand>
        <name>S-adenosyl-L-methionine</name>
        <dbReference type="ChEBI" id="CHEBI:59789"/>
    </ligand>
</feature>
<evidence type="ECO:0000256" key="7">
    <source>
        <dbReference type="ARBA" id="ARBA00023004"/>
    </source>
</evidence>
<dbReference type="GO" id="GO:0032259">
    <property type="term" value="P:methylation"/>
    <property type="evidence" value="ECO:0007669"/>
    <property type="project" value="UniProtKB-KW"/>
</dbReference>
<sequence>MALFYTSQKPTKKAPHFSSQNQVVDIVDLDYQGLGVAKIQGKTWFVENALPTERVQMRVTEEKRQYGLAVVQKILSASAVRQTPKCAFYGVCGGCQSQHIPVEMQRFAKQKSLFRRLQNLQADVELMPMIVGEQWGYRRRARLSMLFNTKTKKLEIGFRQKGSSQIVAVDHCDVIEPVLNNLLPKLTALFMQFGQPKSVGHMELVSADNGVAMLLRVTQNLSEADHALLMAFAAQHALSLFVQDNTQIQHLCGELPFYQLNGLRLNFDIRDFIQVNAPLNQKMVQTALDWLALTPEDRVLDLFCGMGNFTLPLSRYVQSAVGVEGVWDMVEKSKANAEQNGCLNVEFYQADLDQSFAQQPWAKQKFNKILLDPPRSGASFALSALVELEAEKILYVSCNPATLVRDAEILLNSGYRLAKVAMVDMFPNTGHLESISLFERKE</sequence>
<dbReference type="Gene3D" id="2.40.50.1070">
    <property type="match status" value="1"/>
</dbReference>
<protein>
    <recommendedName>
        <fullName evidence="9">23S rRNA (uracil(1939)-C(5))-methyltransferase RlmD</fullName>
        <ecNumber evidence="9">2.1.1.190</ecNumber>
    </recommendedName>
    <alternativeName>
        <fullName evidence="9">23S rRNA(m5U1939)-methyltransferase</fullName>
    </alternativeName>
</protein>
<feature type="binding site" evidence="9">
    <location>
        <position position="351"/>
    </location>
    <ligand>
        <name>S-adenosyl-L-methionine</name>
        <dbReference type="ChEBI" id="CHEBI:59789"/>
    </ligand>
</feature>
<dbReference type="InterPro" id="IPR030390">
    <property type="entry name" value="MeTrfase_TrmA_AS"/>
</dbReference>
<evidence type="ECO:0000256" key="9">
    <source>
        <dbReference type="HAMAP-Rule" id="MF_01010"/>
    </source>
</evidence>
<comment type="function">
    <text evidence="9">Catalyzes the formation of 5-methyl-uridine at position 1939 (m5U1939) in 23S rRNA.</text>
</comment>
<proteinExistence type="inferred from homology"/>
<dbReference type="Pfam" id="PF05958">
    <property type="entry name" value="tRNA_U5-meth_tr"/>
    <property type="match status" value="1"/>
</dbReference>
<accession>A0ABY6TMR1</accession>
<evidence type="ECO:0000256" key="3">
    <source>
        <dbReference type="ARBA" id="ARBA00022603"/>
    </source>
</evidence>
<evidence type="ECO:0000259" key="12">
    <source>
        <dbReference type="PROSITE" id="PS50926"/>
    </source>
</evidence>
<evidence type="ECO:0000256" key="6">
    <source>
        <dbReference type="ARBA" id="ARBA00022723"/>
    </source>
</evidence>
<dbReference type="Pfam" id="PF01938">
    <property type="entry name" value="TRAM"/>
    <property type="match status" value="1"/>
</dbReference>
<evidence type="ECO:0000256" key="4">
    <source>
        <dbReference type="ARBA" id="ARBA00022679"/>
    </source>
</evidence>
<gene>
    <name evidence="13" type="primary">rumA</name>
    <name evidence="9" type="synonym">rlmD</name>
    <name evidence="13" type="ORF">SAMEA1410922_01433</name>
</gene>
<comment type="caution">
    <text evidence="13">The sequence shown here is derived from an EMBL/GenBank/DDBJ whole genome shotgun (WGS) entry which is preliminary data.</text>
</comment>
<organism evidence="13 14">
    <name type="scientific">Actinobacillus porcinus</name>
    <dbReference type="NCBI Taxonomy" id="51048"/>
    <lineage>
        <taxon>Bacteria</taxon>
        <taxon>Pseudomonadati</taxon>
        <taxon>Pseudomonadota</taxon>
        <taxon>Gammaproteobacteria</taxon>
        <taxon>Pasteurellales</taxon>
        <taxon>Pasteurellaceae</taxon>
        <taxon>Actinobacillus</taxon>
    </lineage>
</organism>
<keyword evidence="2 9" id="KW-0698">rRNA processing</keyword>
<dbReference type="Gene3D" id="2.40.50.140">
    <property type="entry name" value="Nucleic acid-binding proteins"/>
    <property type="match status" value="1"/>
</dbReference>
<evidence type="ECO:0000313" key="14">
    <source>
        <dbReference type="Proteomes" id="UP000308167"/>
    </source>
</evidence>
<keyword evidence="6 9" id="KW-0479">Metal-binding</keyword>
<dbReference type="CDD" id="cd02440">
    <property type="entry name" value="AdoMet_MTases"/>
    <property type="match status" value="1"/>
</dbReference>
<dbReference type="PROSITE" id="PS51687">
    <property type="entry name" value="SAM_MT_RNA_M5U"/>
    <property type="match status" value="1"/>
</dbReference>
<dbReference type="GO" id="GO:0008168">
    <property type="term" value="F:methyltransferase activity"/>
    <property type="evidence" value="ECO:0007669"/>
    <property type="project" value="UniProtKB-KW"/>
</dbReference>
<name>A0ABY6TMR1_9PAST</name>
<feature type="binding site" evidence="9">
    <location>
        <position position="95"/>
    </location>
    <ligand>
        <name>[4Fe-4S] cluster</name>
        <dbReference type="ChEBI" id="CHEBI:49883"/>
    </ligand>
</feature>
<evidence type="ECO:0000256" key="8">
    <source>
        <dbReference type="ARBA" id="ARBA00023014"/>
    </source>
</evidence>
<feature type="active site" evidence="11">
    <location>
        <position position="398"/>
    </location>
</feature>
<keyword evidence="8 9" id="KW-0411">Iron-sulfur</keyword>
<keyword evidence="3 9" id="KW-0489">Methyltransferase</keyword>
<feature type="binding site" evidence="9">
    <location>
        <position position="308"/>
    </location>
    <ligand>
        <name>S-adenosyl-L-methionine</name>
        <dbReference type="ChEBI" id="CHEBI:59789"/>
    </ligand>
</feature>
<comment type="catalytic activity">
    <reaction evidence="9">
        <text>uridine(1939) in 23S rRNA + S-adenosyl-L-methionine = 5-methyluridine(1939) in 23S rRNA + S-adenosyl-L-homocysteine + H(+)</text>
        <dbReference type="Rhea" id="RHEA:42908"/>
        <dbReference type="Rhea" id="RHEA-COMP:10278"/>
        <dbReference type="Rhea" id="RHEA-COMP:10279"/>
        <dbReference type="ChEBI" id="CHEBI:15378"/>
        <dbReference type="ChEBI" id="CHEBI:57856"/>
        <dbReference type="ChEBI" id="CHEBI:59789"/>
        <dbReference type="ChEBI" id="CHEBI:65315"/>
        <dbReference type="ChEBI" id="CHEBI:74447"/>
        <dbReference type="EC" id="2.1.1.190"/>
    </reaction>
</comment>
<dbReference type="PROSITE" id="PS01230">
    <property type="entry name" value="TRMA_1"/>
    <property type="match status" value="1"/>
</dbReference>